<dbReference type="RefSeq" id="WP_309532530.1">
    <property type="nucleotide sequence ID" value="NZ_CP133721.1"/>
</dbReference>
<name>A0ABY9RB66_9FLAO</name>
<accession>A0ABY9RB66</accession>
<proteinExistence type="predicted"/>
<sequence length="235" mass="26263">MTYKLFALLIFSFLATESTLKADHSVASLALNTKNEAHTVCKSFYDQLDAGCYKLPNYESFELAFEGYETFKCAGKIKNELLTIVDFSLSSTKERMWVIDMAQHKIILQSLVSHGMNSGKEFAHSFSNEINSFKSSLGFYLTGETYIGKHGLSLKLDGQEYGVNDKARARAVVIHGASYVNHQLAKSQGYIGRSQGCPAVPEAITKTLIETIKNQSVLYIHHSSRKEQLRKELTS</sequence>
<dbReference type="Proteomes" id="UP001180481">
    <property type="component" value="Chromosome"/>
</dbReference>
<evidence type="ECO:0000313" key="2">
    <source>
        <dbReference type="Proteomes" id="UP001180481"/>
    </source>
</evidence>
<gene>
    <name evidence="1" type="ORF">RF683_01860</name>
</gene>
<protein>
    <submittedName>
        <fullName evidence="1">Murein L,D-transpeptidase catalytic domain family protein</fullName>
    </submittedName>
</protein>
<reference evidence="1" key="1">
    <citation type="submission" date="2023-09" db="EMBL/GenBank/DDBJ databases">
        <title>Flavobacterium sp. 20NA77.7 isolated from freshwater.</title>
        <authorList>
            <person name="Le V."/>
            <person name="Ko S.-R."/>
            <person name="Ahn C.-Y."/>
            <person name="Oh H.-M."/>
        </authorList>
    </citation>
    <scope>NUCLEOTIDE SEQUENCE</scope>
    <source>
        <strain evidence="1">20NA77.7</strain>
    </source>
</reference>
<dbReference type="PANTHER" id="PTHR38477">
    <property type="entry name" value="HYPOTHETICAL EXPORTED PROTEIN"/>
    <property type="match status" value="1"/>
</dbReference>
<organism evidence="1 2">
    <name type="scientific">Flavobacterium nakdongensis</name>
    <dbReference type="NCBI Taxonomy" id="3073563"/>
    <lineage>
        <taxon>Bacteria</taxon>
        <taxon>Pseudomonadati</taxon>
        <taxon>Bacteroidota</taxon>
        <taxon>Flavobacteriia</taxon>
        <taxon>Flavobacteriales</taxon>
        <taxon>Flavobacteriaceae</taxon>
        <taxon>Flavobacterium</taxon>
    </lineage>
</organism>
<evidence type="ECO:0000313" key="1">
    <source>
        <dbReference type="EMBL" id="WMW78211.1"/>
    </source>
</evidence>
<dbReference type="PANTHER" id="PTHR38477:SF1">
    <property type="entry name" value="MUREIN L,D-TRANSPEPTIDASE CATALYTIC DOMAIN FAMILY PROTEIN"/>
    <property type="match status" value="1"/>
</dbReference>
<dbReference type="InterPro" id="IPR032676">
    <property type="entry name" value="YkuD_2"/>
</dbReference>
<keyword evidence="2" id="KW-1185">Reference proteome</keyword>
<dbReference type="Pfam" id="PF13645">
    <property type="entry name" value="YkuD_2"/>
    <property type="match status" value="1"/>
</dbReference>
<dbReference type="EMBL" id="CP133721">
    <property type="protein sequence ID" value="WMW78211.1"/>
    <property type="molecule type" value="Genomic_DNA"/>
</dbReference>